<keyword evidence="5" id="KW-0539">Nucleus</keyword>
<dbReference type="SUPFAM" id="SSF50916">
    <property type="entry name" value="Rap30/74 interaction domains"/>
    <property type="match status" value="1"/>
</dbReference>
<keyword evidence="4" id="KW-0804">Transcription</keyword>
<evidence type="ECO:0000256" key="3">
    <source>
        <dbReference type="ARBA" id="ARBA00023125"/>
    </source>
</evidence>
<dbReference type="GO" id="GO:0003677">
    <property type="term" value="F:DNA binding"/>
    <property type="evidence" value="ECO:0007669"/>
    <property type="project" value="UniProtKB-KW"/>
</dbReference>
<dbReference type="GO" id="GO:0006367">
    <property type="term" value="P:transcription initiation at RNA polymerase II promoter"/>
    <property type="evidence" value="ECO:0007669"/>
    <property type="project" value="InterPro"/>
</dbReference>
<dbReference type="GO" id="GO:0005634">
    <property type="term" value="C:nucleus"/>
    <property type="evidence" value="ECO:0007669"/>
    <property type="project" value="UniProtKB-SubCell"/>
</dbReference>
<keyword evidence="3" id="KW-0238">DNA-binding</keyword>
<protein>
    <submittedName>
        <fullName evidence="6">Uncharacterized protein</fullName>
    </submittedName>
</protein>
<name>A0A8D1CEH9_PIG</name>
<evidence type="ECO:0000256" key="5">
    <source>
        <dbReference type="ARBA" id="ARBA00023242"/>
    </source>
</evidence>
<accession>A0A8D1CEH9</accession>
<evidence type="ECO:0000256" key="1">
    <source>
        <dbReference type="ARBA" id="ARBA00004123"/>
    </source>
</evidence>
<evidence type="ECO:0000256" key="4">
    <source>
        <dbReference type="ARBA" id="ARBA00023163"/>
    </source>
</evidence>
<dbReference type="InterPro" id="IPR011039">
    <property type="entry name" value="TFIIF_interaction"/>
</dbReference>
<organism evidence="6 7">
    <name type="scientific">Sus scrofa</name>
    <name type="common">Pig</name>
    <dbReference type="NCBI Taxonomy" id="9823"/>
    <lineage>
        <taxon>Eukaryota</taxon>
        <taxon>Metazoa</taxon>
        <taxon>Chordata</taxon>
        <taxon>Craniata</taxon>
        <taxon>Vertebrata</taxon>
        <taxon>Euteleostomi</taxon>
        <taxon>Mammalia</taxon>
        <taxon>Eutheria</taxon>
        <taxon>Laurasiatheria</taxon>
        <taxon>Artiodactyla</taxon>
        <taxon>Suina</taxon>
        <taxon>Suidae</taxon>
        <taxon>Sus</taxon>
    </lineage>
</organism>
<evidence type="ECO:0000313" key="6">
    <source>
        <dbReference type="Ensembl" id="ENSSSCP00030038543.1"/>
    </source>
</evidence>
<reference evidence="6" key="1">
    <citation type="submission" date="2025-08" db="UniProtKB">
        <authorList>
            <consortium name="Ensembl"/>
        </authorList>
    </citation>
    <scope>IDENTIFICATION</scope>
</reference>
<dbReference type="Ensembl" id="ENSSSCT00030083890.1">
    <property type="protein sequence ID" value="ENSSSCP00030038543.1"/>
    <property type="gene ID" value="ENSSSCG00030060009.1"/>
</dbReference>
<proteinExistence type="predicted"/>
<dbReference type="Proteomes" id="UP000694570">
    <property type="component" value="Unplaced"/>
</dbReference>
<sequence length="213" mass="24127">RFQTEADLTEIRQNRGMWLRKINHHLESTWGPSPGGGQAGSCRIPVNSNFPQVHNTLQEKLARISNIGSNPSPLSENSEHPVIIQSLSGQALNLFQIISSESLSLCGLTIRRCRCRPAAKQNLRRLERGSIASDNDPGETQQQLSKVITSELSRISNHNLNIEYHRHVSDDGSRARTFKRFIITLLYSVKSRHRSISLKKIVKIWKQPKVSYL</sequence>
<dbReference type="AlphaFoldDB" id="A0A8D1CEH9"/>
<comment type="subcellular location">
    <subcellularLocation>
        <location evidence="1">Nucleus</location>
    </subcellularLocation>
</comment>
<evidence type="ECO:0000313" key="7">
    <source>
        <dbReference type="Proteomes" id="UP000694570"/>
    </source>
</evidence>
<evidence type="ECO:0000256" key="2">
    <source>
        <dbReference type="ARBA" id="ARBA00023015"/>
    </source>
</evidence>
<keyword evidence="2" id="KW-0805">Transcription regulation</keyword>